<accession>A0AAE6G7I9</accession>
<name>A0AAE6G7I9_MYXXA</name>
<reference evidence="1 2" key="1">
    <citation type="journal article" date="2019" name="Science">
        <title>Social genes are selection hotspots in kin groups of a soil microbe.</title>
        <authorList>
            <person name="Wielgoss S."/>
            <person name="Wolfensberger R."/>
            <person name="Sun L."/>
            <person name="Fiegna F."/>
            <person name="Velicer G.J."/>
        </authorList>
    </citation>
    <scope>NUCLEOTIDE SEQUENCE [LARGE SCALE GENOMIC DNA]</scope>
    <source>
        <strain evidence="1 2">MC3.5.9c15</strain>
    </source>
</reference>
<proteinExistence type="predicted"/>
<evidence type="ECO:0000313" key="2">
    <source>
        <dbReference type="Proteomes" id="UP000320179"/>
    </source>
</evidence>
<protein>
    <submittedName>
        <fullName evidence="1">Uncharacterized protein</fullName>
    </submittedName>
</protein>
<gene>
    <name evidence="1" type="ORF">BHS09_36340</name>
</gene>
<dbReference type="EMBL" id="CP017174">
    <property type="protein sequence ID" value="QDE72014.1"/>
    <property type="molecule type" value="Genomic_DNA"/>
</dbReference>
<dbReference type="AlphaFoldDB" id="A0AAE6G7I9"/>
<dbReference type="RefSeq" id="WP_140800855.1">
    <property type="nucleotide sequence ID" value="NZ_CP017173.1"/>
</dbReference>
<evidence type="ECO:0000313" key="1">
    <source>
        <dbReference type="EMBL" id="QDE72014.1"/>
    </source>
</evidence>
<dbReference type="Proteomes" id="UP000320179">
    <property type="component" value="Chromosome"/>
</dbReference>
<sequence length="406" mass="43486">MVKAVSHKWEFKARFRRHAFGWKSQPAITRIKQAVTEIKQAAKKSPVLAAEGAVLFIERVSPALAHVDGSSGAIGAAVNHAIDALVPLIASAPVDAVTRDAWLERLWEAYQADDIPYIESLGNHWGALCAAPDVASAWADNLIGTVRLSWSPSPDLRGFFKGTTNCLSALVAAGRYDEVLALLELAPYKMWHDRQYGVKALAAQGRTEEALRYAEAERGLNDAPFAVARACEALLLAAGRAEEAYQRYGLLANQGGTYLATFRAVAKKYPHKAAGEVLADLVSSTPGDEGKWFAAAKDAGLYDEALGLARQTPCDPKTLTRAAHAFAKTQPTFALEAGLLALHWLVQGYGYEVTRLDVYDAYQATLAAAERLGDTAGASARIRALLAAGGPGQDFVAKALARELAS</sequence>
<organism evidence="1 2">
    <name type="scientific">Myxococcus xanthus</name>
    <dbReference type="NCBI Taxonomy" id="34"/>
    <lineage>
        <taxon>Bacteria</taxon>
        <taxon>Pseudomonadati</taxon>
        <taxon>Myxococcota</taxon>
        <taxon>Myxococcia</taxon>
        <taxon>Myxococcales</taxon>
        <taxon>Cystobacterineae</taxon>
        <taxon>Myxococcaceae</taxon>
        <taxon>Myxococcus</taxon>
    </lineage>
</organism>